<evidence type="ECO:0000313" key="4">
    <source>
        <dbReference type="EMBL" id="CAG5124874.1"/>
    </source>
</evidence>
<feature type="region of interest" description="Disordered" evidence="2">
    <location>
        <begin position="66"/>
        <end position="90"/>
    </location>
</feature>
<evidence type="ECO:0000259" key="3">
    <source>
        <dbReference type="PROSITE" id="PS50001"/>
    </source>
</evidence>
<comment type="caution">
    <text evidence="4">The sequence shown here is derived from an EMBL/GenBank/DDBJ whole genome shotgun (WGS) entry which is preliminary data.</text>
</comment>
<feature type="region of interest" description="Disordered" evidence="2">
    <location>
        <begin position="289"/>
        <end position="309"/>
    </location>
</feature>
<keyword evidence="1" id="KW-0727">SH2 domain</keyword>
<name>A0A8S3Z5Z8_9EUPU</name>
<protein>
    <recommendedName>
        <fullName evidence="3">SH2 domain-containing protein</fullName>
    </recommendedName>
</protein>
<accession>A0A8S3Z5Z8</accession>
<dbReference type="Proteomes" id="UP000678393">
    <property type="component" value="Unassembled WGS sequence"/>
</dbReference>
<sequence>MLGNIASDLDTLLTDLCDVSKSHSSKEDLPCTSVTVISGDTLGKDSFFSTGETSRRQGDAVSNHSLVSLSDDHNDSGSVDSGHGGRCRSGPSPLVFDPHHFGSQQGQCASPVTVRLEDSSSMDELRPISIVERLIKTNSIWLLATMSRAGAVHILKDRETGVFIVRKSSQPNSLALSVQSHLSDHSTVDHYLIEGTNYGFRLQGSTHFFHSIPALIAYYVENTDEIPYYLRLPSAIQQARSTRELASLDMLGQDFWVSSLSRKSPSLQMSGVLHKSCSEPINIQRPVHTTTVSGESNTHNTTASKSSSDFSHFMKSQVEMKQYFQQHLPDSSNEIHNMNAHAALNLQCNLVSSKSQATSSPLTSEPQNNINHMLIHGAQNVDVYKSNPSNQPMKKEDGTAFVQQYSRNGDSIDFQSFQGKQSNSSRECITKERSWTHPGSVPQFKSNLYFTTNLDLLNIPENSYFMSSLSDKLSDYEDIWRSSNCEGDADRMTTKMIQDPRTILDVRVSSKHHKKNGSEGKRKILRKTSK</sequence>
<proteinExistence type="predicted"/>
<dbReference type="AlphaFoldDB" id="A0A8S3Z5Z8"/>
<dbReference type="SMART" id="SM00252">
    <property type="entry name" value="SH2"/>
    <property type="match status" value="1"/>
</dbReference>
<evidence type="ECO:0000256" key="1">
    <source>
        <dbReference type="PROSITE-ProRule" id="PRU00191"/>
    </source>
</evidence>
<dbReference type="OrthoDB" id="6158064at2759"/>
<feature type="non-terminal residue" evidence="4">
    <location>
        <position position="530"/>
    </location>
</feature>
<dbReference type="EMBL" id="CAJHNH020001899">
    <property type="protein sequence ID" value="CAG5124874.1"/>
    <property type="molecule type" value="Genomic_DNA"/>
</dbReference>
<dbReference type="CDD" id="cd00173">
    <property type="entry name" value="SH2"/>
    <property type="match status" value="1"/>
</dbReference>
<feature type="region of interest" description="Disordered" evidence="2">
    <location>
        <begin position="505"/>
        <end position="530"/>
    </location>
</feature>
<dbReference type="Gene3D" id="3.30.505.10">
    <property type="entry name" value="SH2 domain"/>
    <property type="match status" value="1"/>
</dbReference>
<gene>
    <name evidence="4" type="ORF">CUNI_LOCUS10432</name>
</gene>
<dbReference type="PANTHER" id="PTHR15832:SF2">
    <property type="entry name" value="SH2 DOMAIN-CONTAINING PROTEIN"/>
    <property type="match status" value="1"/>
</dbReference>
<reference evidence="4" key="1">
    <citation type="submission" date="2021-04" db="EMBL/GenBank/DDBJ databases">
        <authorList>
            <consortium name="Molecular Ecology Group"/>
        </authorList>
    </citation>
    <scope>NUCLEOTIDE SEQUENCE</scope>
</reference>
<evidence type="ECO:0000313" key="5">
    <source>
        <dbReference type="Proteomes" id="UP000678393"/>
    </source>
</evidence>
<dbReference type="InterPro" id="IPR000980">
    <property type="entry name" value="SH2"/>
</dbReference>
<organism evidence="4 5">
    <name type="scientific">Candidula unifasciata</name>
    <dbReference type="NCBI Taxonomy" id="100452"/>
    <lineage>
        <taxon>Eukaryota</taxon>
        <taxon>Metazoa</taxon>
        <taxon>Spiralia</taxon>
        <taxon>Lophotrochozoa</taxon>
        <taxon>Mollusca</taxon>
        <taxon>Gastropoda</taxon>
        <taxon>Heterobranchia</taxon>
        <taxon>Euthyneura</taxon>
        <taxon>Panpulmonata</taxon>
        <taxon>Eupulmonata</taxon>
        <taxon>Stylommatophora</taxon>
        <taxon>Helicina</taxon>
        <taxon>Helicoidea</taxon>
        <taxon>Geomitridae</taxon>
        <taxon>Candidula</taxon>
    </lineage>
</organism>
<evidence type="ECO:0000256" key="2">
    <source>
        <dbReference type="SAM" id="MobiDB-lite"/>
    </source>
</evidence>
<keyword evidence="5" id="KW-1185">Reference proteome</keyword>
<dbReference type="Pfam" id="PF00017">
    <property type="entry name" value="SH2"/>
    <property type="match status" value="1"/>
</dbReference>
<dbReference type="PROSITE" id="PS50001">
    <property type="entry name" value="SH2"/>
    <property type="match status" value="1"/>
</dbReference>
<dbReference type="PANTHER" id="PTHR15832">
    <property type="entry name" value="SHC (SRC HOMOLOGY DOMAIN C-TERMINAL) ADAPTOR HOMOLOG"/>
    <property type="match status" value="1"/>
</dbReference>
<dbReference type="InterPro" id="IPR036860">
    <property type="entry name" value="SH2_dom_sf"/>
</dbReference>
<dbReference type="SUPFAM" id="SSF55550">
    <property type="entry name" value="SH2 domain"/>
    <property type="match status" value="1"/>
</dbReference>
<feature type="domain" description="SH2" evidence="3">
    <location>
        <begin position="141"/>
        <end position="234"/>
    </location>
</feature>